<dbReference type="Proteomes" id="UP000604341">
    <property type="component" value="Unassembled WGS sequence"/>
</dbReference>
<dbReference type="RefSeq" id="WP_189070680.1">
    <property type="nucleotide sequence ID" value="NZ_BMPE01000023.1"/>
</dbReference>
<gene>
    <name evidence="1" type="ORF">GCM10010844_39250</name>
</gene>
<organism evidence="1 2">
    <name type="scientific">Deinococcus radiotolerans</name>
    <dbReference type="NCBI Taxonomy" id="1309407"/>
    <lineage>
        <taxon>Bacteria</taxon>
        <taxon>Thermotogati</taxon>
        <taxon>Deinococcota</taxon>
        <taxon>Deinococci</taxon>
        <taxon>Deinococcales</taxon>
        <taxon>Deinococcaceae</taxon>
        <taxon>Deinococcus</taxon>
    </lineage>
</organism>
<dbReference type="Gene3D" id="3.30.950.30">
    <property type="entry name" value="Schlafen, AAA domain"/>
    <property type="match status" value="1"/>
</dbReference>
<proteinExistence type="predicted"/>
<reference evidence="2" key="1">
    <citation type="journal article" date="2019" name="Int. J. Syst. Evol. Microbiol.">
        <title>The Global Catalogue of Microorganisms (GCM) 10K type strain sequencing project: providing services to taxonomists for standard genome sequencing and annotation.</title>
        <authorList>
            <consortium name="The Broad Institute Genomics Platform"/>
            <consortium name="The Broad Institute Genome Sequencing Center for Infectious Disease"/>
            <person name="Wu L."/>
            <person name="Ma J."/>
        </authorList>
    </citation>
    <scope>NUCLEOTIDE SEQUENCE [LARGE SCALE GENOMIC DNA]</scope>
    <source>
        <strain evidence="2">JCM 19173</strain>
    </source>
</reference>
<dbReference type="InterPro" id="IPR038461">
    <property type="entry name" value="Schlafen_AlbA_2_dom_sf"/>
</dbReference>
<protein>
    <recommendedName>
        <fullName evidence="3">Schlafen AlbA-2 domain-containing protein</fullName>
    </recommendedName>
</protein>
<evidence type="ECO:0008006" key="3">
    <source>
        <dbReference type="Google" id="ProtNLM"/>
    </source>
</evidence>
<keyword evidence="2" id="KW-1185">Reference proteome</keyword>
<sequence>MAFDPTDPASLEAFLREQIKRGRERDKLDFKQAWLSGAEQPKKGVNQQAKLELIKDINAMANTYSLDFEDYGFLILGVTRADKRITTDVPNLRDPGVDNLEASIAQWLAEHMEPQPDFSLHAFEEPGVGTWGALIIEPNQSPPFVFKKDGTYQLPSGKTDKMWHEGEWRLRRNAVTIRPQPRDYTEVLRIRIQSAMEPLHREVAALRQQVYQLEGRIQGLQQANQAEIEVALETSGQPVDAVTFTTARQAGEGVLAEYQPKIKALHEKVASRPPERAERLERQMRTQYGWYDLVTLFDAFLKDPTSVHRGSWNMSELLPFMHTWNLDVQESDRLFPQAGYYRPNNRDSSRPMALLGPDTARAEAYLELLTLSRDLKPQVEKAANRAPYREFQLRFANISAVSAGALRFELRCISGASIYQFAPGPKGSGSVFGATLTKDAPMRLPVFEGARPELFPGDVWIPPVFALKFGEAASTVLLEGTLWAANLPTPKTFRLDFQATPTAQTD</sequence>
<name>A0ABQ2FQE4_9DEIO</name>
<evidence type="ECO:0000313" key="2">
    <source>
        <dbReference type="Proteomes" id="UP000604341"/>
    </source>
</evidence>
<evidence type="ECO:0000313" key="1">
    <source>
        <dbReference type="EMBL" id="GGL16529.1"/>
    </source>
</evidence>
<accession>A0ABQ2FQE4</accession>
<dbReference type="EMBL" id="BMPE01000023">
    <property type="protein sequence ID" value="GGL16529.1"/>
    <property type="molecule type" value="Genomic_DNA"/>
</dbReference>
<comment type="caution">
    <text evidence="1">The sequence shown here is derived from an EMBL/GenBank/DDBJ whole genome shotgun (WGS) entry which is preliminary data.</text>
</comment>